<accession>X0VSD7</accession>
<reference evidence="2" key="1">
    <citation type="journal article" date="2014" name="Front. Microbiol.">
        <title>High frequency of phylogenetically diverse reductive dehalogenase-homologous genes in deep subseafloor sedimentary metagenomes.</title>
        <authorList>
            <person name="Kawai M."/>
            <person name="Futagami T."/>
            <person name="Toyoda A."/>
            <person name="Takaki Y."/>
            <person name="Nishi S."/>
            <person name="Hori S."/>
            <person name="Arai W."/>
            <person name="Tsubouchi T."/>
            <person name="Morono Y."/>
            <person name="Uchiyama I."/>
            <person name="Ito T."/>
            <person name="Fujiyama A."/>
            <person name="Inagaki F."/>
            <person name="Takami H."/>
        </authorList>
    </citation>
    <scope>NUCLEOTIDE SEQUENCE</scope>
    <source>
        <strain evidence="2">Expedition CK06-06</strain>
    </source>
</reference>
<dbReference type="AlphaFoldDB" id="X0VSD7"/>
<gene>
    <name evidence="2" type="ORF">S01H1_54953</name>
</gene>
<name>X0VSD7_9ZZZZ</name>
<comment type="caution">
    <text evidence="2">The sequence shown here is derived from an EMBL/GenBank/DDBJ whole genome shotgun (WGS) entry which is preliminary data.</text>
</comment>
<dbReference type="EMBL" id="BARS01035685">
    <property type="protein sequence ID" value="GAG21349.1"/>
    <property type="molecule type" value="Genomic_DNA"/>
</dbReference>
<proteinExistence type="predicted"/>
<organism evidence="2">
    <name type="scientific">marine sediment metagenome</name>
    <dbReference type="NCBI Taxonomy" id="412755"/>
    <lineage>
        <taxon>unclassified sequences</taxon>
        <taxon>metagenomes</taxon>
        <taxon>ecological metagenomes</taxon>
    </lineage>
</organism>
<sequence length="60" mass="6487">MLYYAKRRGDVIQPDENAKDKQESQIPSVRSEPGRSAGPATPAPRLTVIRPLGARGIGIT</sequence>
<protein>
    <submittedName>
        <fullName evidence="2">Uncharacterized protein</fullName>
    </submittedName>
</protein>
<feature type="region of interest" description="Disordered" evidence="1">
    <location>
        <begin position="1"/>
        <end position="60"/>
    </location>
</feature>
<evidence type="ECO:0000313" key="2">
    <source>
        <dbReference type="EMBL" id="GAG21349.1"/>
    </source>
</evidence>
<evidence type="ECO:0000256" key="1">
    <source>
        <dbReference type="SAM" id="MobiDB-lite"/>
    </source>
</evidence>